<accession>A0ABV8QD04</accession>
<evidence type="ECO:0000256" key="9">
    <source>
        <dbReference type="SAM" id="Phobius"/>
    </source>
</evidence>
<reference evidence="12" key="1">
    <citation type="journal article" date="2019" name="Int. J. Syst. Evol. Microbiol.">
        <title>The Global Catalogue of Microorganisms (GCM) 10K type strain sequencing project: providing services to taxonomists for standard genome sequencing and annotation.</title>
        <authorList>
            <consortium name="The Broad Institute Genomics Platform"/>
            <consortium name="The Broad Institute Genome Sequencing Center for Infectious Disease"/>
            <person name="Wu L."/>
            <person name="Ma J."/>
        </authorList>
    </citation>
    <scope>NUCLEOTIDE SEQUENCE [LARGE SCALE GENOMIC DNA]</scope>
    <source>
        <strain evidence="12">CGMCC 1.10363</strain>
    </source>
</reference>
<dbReference type="GO" id="GO:0034220">
    <property type="term" value="P:monoatomic ion transmembrane transport"/>
    <property type="evidence" value="ECO:0007669"/>
    <property type="project" value="UniProtKB-KW"/>
</dbReference>
<evidence type="ECO:0000313" key="11">
    <source>
        <dbReference type="EMBL" id="MFC4245213.1"/>
    </source>
</evidence>
<keyword evidence="4 9" id="KW-1133">Transmembrane helix</keyword>
<dbReference type="InterPro" id="IPR028325">
    <property type="entry name" value="VG_K_chnl"/>
</dbReference>
<dbReference type="SUPFAM" id="SSF81324">
    <property type="entry name" value="Voltage-gated potassium channels"/>
    <property type="match status" value="1"/>
</dbReference>
<dbReference type="Gene3D" id="1.20.5.110">
    <property type="match status" value="1"/>
</dbReference>
<evidence type="ECO:0000256" key="8">
    <source>
        <dbReference type="SAM" id="MobiDB-lite"/>
    </source>
</evidence>
<gene>
    <name evidence="11" type="ORF">ACFOYW_17730</name>
</gene>
<evidence type="ECO:0000256" key="2">
    <source>
        <dbReference type="ARBA" id="ARBA00022448"/>
    </source>
</evidence>
<dbReference type="EMBL" id="JBHSCN010000022">
    <property type="protein sequence ID" value="MFC4245213.1"/>
    <property type="molecule type" value="Genomic_DNA"/>
</dbReference>
<evidence type="ECO:0000256" key="6">
    <source>
        <dbReference type="ARBA" id="ARBA00023136"/>
    </source>
</evidence>
<evidence type="ECO:0000256" key="1">
    <source>
        <dbReference type="ARBA" id="ARBA00004141"/>
    </source>
</evidence>
<organism evidence="11 12">
    <name type="scientific">Gryllotalpicola reticulitermitis</name>
    <dbReference type="NCBI Taxonomy" id="1184153"/>
    <lineage>
        <taxon>Bacteria</taxon>
        <taxon>Bacillati</taxon>
        <taxon>Actinomycetota</taxon>
        <taxon>Actinomycetes</taxon>
        <taxon>Micrococcales</taxon>
        <taxon>Microbacteriaceae</taxon>
        <taxon>Gryllotalpicola</taxon>
    </lineage>
</organism>
<evidence type="ECO:0000313" key="12">
    <source>
        <dbReference type="Proteomes" id="UP001595900"/>
    </source>
</evidence>
<sequence>MAALAVLDAEQNASHSQIRDFGQALWWAFATITTVGYGDVVPVTFVGRLVGVGLMLGGIGIIATVAATLSSWLVQNVDGRERDDAGASAKRIDALTREVAELKQLIAEGATSSTPRGRADRPRVRRSVRSAMVRPSRKLRR</sequence>
<feature type="transmembrane region" description="Helical" evidence="9">
    <location>
        <begin position="24"/>
        <end position="46"/>
    </location>
</feature>
<name>A0ABV8QD04_9MICO</name>
<feature type="transmembrane region" description="Helical" evidence="9">
    <location>
        <begin position="52"/>
        <end position="74"/>
    </location>
</feature>
<comment type="subcellular location">
    <subcellularLocation>
        <location evidence="1">Membrane</location>
        <topology evidence="1">Multi-pass membrane protein</topology>
    </subcellularLocation>
</comment>
<evidence type="ECO:0000259" key="10">
    <source>
        <dbReference type="Pfam" id="PF07885"/>
    </source>
</evidence>
<feature type="domain" description="Potassium channel" evidence="10">
    <location>
        <begin position="18"/>
        <end position="74"/>
    </location>
</feature>
<dbReference type="Proteomes" id="UP001595900">
    <property type="component" value="Unassembled WGS sequence"/>
</dbReference>
<evidence type="ECO:0000256" key="3">
    <source>
        <dbReference type="ARBA" id="ARBA00022692"/>
    </source>
</evidence>
<keyword evidence="7 11" id="KW-0407">Ion channel</keyword>
<keyword evidence="2" id="KW-0813">Transport</keyword>
<dbReference type="InterPro" id="IPR013099">
    <property type="entry name" value="K_chnl_dom"/>
</dbReference>
<keyword evidence="3 9" id="KW-0812">Transmembrane</keyword>
<comment type="caution">
    <text evidence="11">The sequence shown here is derived from an EMBL/GenBank/DDBJ whole genome shotgun (WGS) entry which is preliminary data.</text>
</comment>
<dbReference type="PRINTS" id="PR00169">
    <property type="entry name" value="KCHANNEL"/>
</dbReference>
<dbReference type="RefSeq" id="WP_390232150.1">
    <property type="nucleotide sequence ID" value="NZ_JBHSCN010000022.1"/>
</dbReference>
<evidence type="ECO:0000256" key="4">
    <source>
        <dbReference type="ARBA" id="ARBA00022989"/>
    </source>
</evidence>
<evidence type="ECO:0000256" key="7">
    <source>
        <dbReference type="ARBA" id="ARBA00023303"/>
    </source>
</evidence>
<dbReference type="Gene3D" id="1.10.287.70">
    <property type="match status" value="1"/>
</dbReference>
<keyword evidence="5" id="KW-0406">Ion transport</keyword>
<dbReference type="Pfam" id="PF07885">
    <property type="entry name" value="Ion_trans_2"/>
    <property type="match status" value="1"/>
</dbReference>
<protein>
    <submittedName>
        <fullName evidence="11">Potassium channel family protein</fullName>
    </submittedName>
</protein>
<dbReference type="PANTHER" id="PTHR11537:SF254">
    <property type="entry name" value="POTASSIUM VOLTAGE-GATED CHANNEL PROTEIN SHAB"/>
    <property type="match status" value="1"/>
</dbReference>
<evidence type="ECO:0000256" key="5">
    <source>
        <dbReference type="ARBA" id="ARBA00023065"/>
    </source>
</evidence>
<keyword evidence="6 9" id="KW-0472">Membrane</keyword>
<keyword evidence="12" id="KW-1185">Reference proteome</keyword>
<dbReference type="PANTHER" id="PTHR11537">
    <property type="entry name" value="VOLTAGE-GATED POTASSIUM CHANNEL"/>
    <property type="match status" value="1"/>
</dbReference>
<feature type="region of interest" description="Disordered" evidence="8">
    <location>
        <begin position="107"/>
        <end position="141"/>
    </location>
</feature>
<proteinExistence type="predicted"/>